<dbReference type="EMBL" id="ML975172">
    <property type="protein sequence ID" value="KAF1809547.1"/>
    <property type="molecule type" value="Genomic_DNA"/>
</dbReference>
<reference evidence="1 3" key="1">
    <citation type="submission" date="2020-01" db="EMBL/GenBank/DDBJ databases">
        <authorList>
            <consortium name="DOE Joint Genome Institute"/>
            <person name="Haridas S."/>
            <person name="Albert R."/>
            <person name="Binder M."/>
            <person name="Bloem J."/>
            <person name="Labutti K."/>
            <person name="Salamov A."/>
            <person name="Andreopoulos B."/>
            <person name="Baker S.E."/>
            <person name="Barry K."/>
            <person name="Bills G."/>
            <person name="Bluhm B.H."/>
            <person name="Cannon C."/>
            <person name="Castanera R."/>
            <person name="Culley D.E."/>
            <person name="Daum C."/>
            <person name="Ezra D."/>
            <person name="Gonzalez J.B."/>
            <person name="Henrissat B."/>
            <person name="Kuo A."/>
            <person name="Liang C."/>
            <person name="Lipzen A."/>
            <person name="Lutzoni F."/>
            <person name="Magnuson J."/>
            <person name="Mondo S."/>
            <person name="Nolan M."/>
            <person name="Ohm R."/>
            <person name="Pangilinan J."/>
            <person name="Park H.-J."/>
            <person name="Ramirez L."/>
            <person name="Alfaro M."/>
            <person name="Sun H."/>
            <person name="Tritt A."/>
            <person name="Yoshinaga Y."/>
            <person name="Zwiers L.-H."/>
            <person name="Turgeon B.G."/>
            <person name="Goodwin S.B."/>
            <person name="Spatafora J.W."/>
            <person name="Crous P.W."/>
            <person name="Grigoriev I.V."/>
        </authorList>
    </citation>
    <scope>NUCLEOTIDE SEQUENCE</scope>
    <source>
        <strain evidence="1 3">CBS 781.70</strain>
    </source>
</reference>
<organism evidence="1">
    <name type="scientific">Eremomyces bilateralis CBS 781.70</name>
    <dbReference type="NCBI Taxonomy" id="1392243"/>
    <lineage>
        <taxon>Eukaryota</taxon>
        <taxon>Fungi</taxon>
        <taxon>Dikarya</taxon>
        <taxon>Ascomycota</taxon>
        <taxon>Pezizomycotina</taxon>
        <taxon>Dothideomycetes</taxon>
        <taxon>Dothideomycetes incertae sedis</taxon>
        <taxon>Eremomycetales</taxon>
        <taxon>Eremomycetaceae</taxon>
        <taxon>Eremomyces</taxon>
    </lineage>
</organism>
<evidence type="ECO:0000313" key="1">
    <source>
        <dbReference type="EMBL" id="KAF1809547.1"/>
    </source>
</evidence>
<gene>
    <name evidence="1 3" type="ORF">P152DRAFT_159967</name>
</gene>
<dbReference type="AlphaFoldDB" id="A0A6G1FUR2"/>
<reference evidence="3" key="2">
    <citation type="submission" date="2020-04" db="EMBL/GenBank/DDBJ databases">
        <authorList>
            <consortium name="NCBI Genome Project"/>
        </authorList>
    </citation>
    <scope>NUCLEOTIDE SEQUENCE</scope>
    <source>
        <strain evidence="3">CBS 781.70</strain>
    </source>
</reference>
<accession>A0A6G1FUR2</accession>
<dbReference type="GeneID" id="54414576"/>
<reference evidence="3" key="3">
    <citation type="submission" date="2025-04" db="UniProtKB">
        <authorList>
            <consortium name="RefSeq"/>
        </authorList>
    </citation>
    <scope>IDENTIFICATION</scope>
    <source>
        <strain evidence="3">CBS 781.70</strain>
    </source>
</reference>
<sequence length="117" mass="13428">MWYYMKGYLDVDRSSELGKLYCKSMYISLGSFVWGIFQAERGEKDWLRSSEIKLHKAWYSMCLAEPFEDVDMECFKELFDISSRQKGPTPLQKDTLATMSFALTAPPPRSRDSGSGG</sequence>
<keyword evidence="2" id="KW-1185">Reference proteome</keyword>
<evidence type="ECO:0000313" key="2">
    <source>
        <dbReference type="Proteomes" id="UP000504638"/>
    </source>
</evidence>
<name>A0A6G1FUR2_9PEZI</name>
<evidence type="ECO:0000313" key="3">
    <source>
        <dbReference type="RefSeq" id="XP_033531178.1"/>
    </source>
</evidence>
<proteinExistence type="predicted"/>
<dbReference type="RefSeq" id="XP_033531178.1">
    <property type="nucleotide sequence ID" value="XM_033674006.1"/>
</dbReference>
<protein>
    <submittedName>
        <fullName evidence="1 3">Uncharacterized protein</fullName>
    </submittedName>
</protein>
<dbReference type="OrthoDB" id="4761620at2759"/>
<dbReference type="Proteomes" id="UP000504638">
    <property type="component" value="Unplaced"/>
</dbReference>